<evidence type="ECO:0000313" key="4">
    <source>
        <dbReference type="Proteomes" id="UP001190700"/>
    </source>
</evidence>
<sequence length="457" mass="51389">MPSIQANAHHVVQRLEVEEYIRNLIPKLEDMLVDMVQERPVDPVSYMCSHLKKEERTLLGEYGRILKEKQKEVDFLKRKLAKMLEENESAMQEGRRRLREAKEQVARMGGNPTPSALHTDFKVDSMIYVLGGPEDFPPLPAKPDIGQASPSPAAPSTQDVLLQQILTMQKQQSELLEMQRQQAEDHRLLRADHQRLAQINVELEAKVAAKSGTSDPESAATSAEKLLERRKKLDYVPAASVNPFPTRPATLATRMPQLYDLHGNKTYDALSKKSNSSMKYECMVLAPALSYLHDVVTACNQTLDEHEDSGLALRDLVKHLHEVSNSVHGVYALLCNRWTMLELRGQLEQEPGSSQRGGQEALRAKLQFVEDRVYQAADGVVADEVLQQWLNDFDKNRGRAVLNIASKNAANAETRVPKDPRDRDRWKERKNKEKDGTKQPTDKGGNKGRGGKPAADA</sequence>
<evidence type="ECO:0000313" key="3">
    <source>
        <dbReference type="EMBL" id="KAK3245695.1"/>
    </source>
</evidence>
<feature type="compositionally biased region" description="Basic and acidic residues" evidence="2">
    <location>
        <begin position="415"/>
        <end position="445"/>
    </location>
</feature>
<proteinExistence type="predicted"/>
<feature type="region of interest" description="Disordered" evidence="2">
    <location>
        <begin position="409"/>
        <end position="457"/>
    </location>
</feature>
<dbReference type="AlphaFoldDB" id="A0AAE0F0D8"/>
<evidence type="ECO:0000256" key="1">
    <source>
        <dbReference type="SAM" id="Coils"/>
    </source>
</evidence>
<evidence type="ECO:0000256" key="2">
    <source>
        <dbReference type="SAM" id="MobiDB-lite"/>
    </source>
</evidence>
<keyword evidence="4" id="KW-1185">Reference proteome</keyword>
<feature type="coiled-coil region" evidence="1">
    <location>
        <begin position="66"/>
        <end position="104"/>
    </location>
</feature>
<dbReference type="Proteomes" id="UP001190700">
    <property type="component" value="Unassembled WGS sequence"/>
</dbReference>
<accession>A0AAE0F0D8</accession>
<protein>
    <submittedName>
        <fullName evidence="3">Uncharacterized protein</fullName>
    </submittedName>
</protein>
<keyword evidence="1" id="KW-0175">Coiled coil</keyword>
<dbReference type="EMBL" id="LGRX02030394">
    <property type="protein sequence ID" value="KAK3245695.1"/>
    <property type="molecule type" value="Genomic_DNA"/>
</dbReference>
<organism evidence="3 4">
    <name type="scientific">Cymbomonas tetramitiformis</name>
    <dbReference type="NCBI Taxonomy" id="36881"/>
    <lineage>
        <taxon>Eukaryota</taxon>
        <taxon>Viridiplantae</taxon>
        <taxon>Chlorophyta</taxon>
        <taxon>Pyramimonadophyceae</taxon>
        <taxon>Pyramimonadales</taxon>
        <taxon>Pyramimonadaceae</taxon>
        <taxon>Cymbomonas</taxon>
    </lineage>
</organism>
<gene>
    <name evidence="3" type="ORF">CYMTET_44755</name>
</gene>
<name>A0AAE0F0D8_9CHLO</name>
<comment type="caution">
    <text evidence="3">The sequence shown here is derived from an EMBL/GenBank/DDBJ whole genome shotgun (WGS) entry which is preliminary data.</text>
</comment>
<reference evidence="3 4" key="1">
    <citation type="journal article" date="2015" name="Genome Biol. Evol.">
        <title>Comparative Genomics of a Bacterivorous Green Alga Reveals Evolutionary Causalities and Consequences of Phago-Mixotrophic Mode of Nutrition.</title>
        <authorList>
            <person name="Burns J.A."/>
            <person name="Paasch A."/>
            <person name="Narechania A."/>
            <person name="Kim E."/>
        </authorList>
    </citation>
    <scope>NUCLEOTIDE SEQUENCE [LARGE SCALE GENOMIC DNA]</scope>
    <source>
        <strain evidence="3 4">PLY_AMNH</strain>
    </source>
</reference>